<evidence type="ECO:0008006" key="3">
    <source>
        <dbReference type="Google" id="ProtNLM"/>
    </source>
</evidence>
<accession>G4RFI1</accession>
<organism evidence="1 2">
    <name type="scientific">Pelagibacterium halotolerans (strain DSM 22347 / JCM 15775 / CGMCC 1.7692 / B2)</name>
    <dbReference type="NCBI Taxonomy" id="1082931"/>
    <lineage>
        <taxon>Bacteria</taxon>
        <taxon>Pseudomonadati</taxon>
        <taxon>Pseudomonadota</taxon>
        <taxon>Alphaproteobacteria</taxon>
        <taxon>Hyphomicrobiales</taxon>
        <taxon>Devosiaceae</taxon>
        <taxon>Pelagibacterium</taxon>
    </lineage>
</organism>
<keyword evidence="2" id="KW-1185">Reference proteome</keyword>
<evidence type="ECO:0000313" key="2">
    <source>
        <dbReference type="Proteomes" id="UP000008850"/>
    </source>
</evidence>
<dbReference type="HOGENOM" id="CLU_2900193_0_0_5"/>
<dbReference type="AlphaFoldDB" id="G4RFI1"/>
<dbReference type="InterPro" id="IPR025906">
    <property type="entry name" value="YjfB_motility"/>
</dbReference>
<dbReference type="EMBL" id="CP003075">
    <property type="protein sequence ID" value="AEQ52983.1"/>
    <property type="molecule type" value="Genomic_DNA"/>
</dbReference>
<name>G4RFI1_PELHB</name>
<reference evidence="1 2" key="1">
    <citation type="journal article" date="2012" name="J. Bacteriol.">
        <title>Complete genome sequence of Pelagibacterium halotolerans B2T.</title>
        <authorList>
            <person name="Huo Y.Y."/>
            <person name="Cheng H."/>
            <person name="Han X.F."/>
            <person name="Jiang X.W."/>
            <person name="Sun C."/>
            <person name="Zhang X.Q."/>
            <person name="Zhu X.F."/>
            <person name="Liu Y.F."/>
            <person name="Li P.F."/>
            <person name="Ni P.X."/>
            <person name="Wu M."/>
        </authorList>
    </citation>
    <scope>NUCLEOTIDE SEQUENCE [LARGE SCALE GENOMIC DNA]</scope>
    <source>
        <strain evidence="2">DSM 22347 / JCM 15775 / CGMCC 1.7692 / B2</strain>
    </source>
</reference>
<evidence type="ECO:0000313" key="1">
    <source>
        <dbReference type="EMBL" id="AEQ52983.1"/>
    </source>
</evidence>
<dbReference type="STRING" id="1082931.KKY_2989"/>
<dbReference type="RefSeq" id="WP_014132130.1">
    <property type="nucleotide sequence ID" value="NC_016078.1"/>
</dbReference>
<proteinExistence type="predicted"/>
<dbReference type="KEGG" id="phl:KKY_2989"/>
<dbReference type="Proteomes" id="UP000008850">
    <property type="component" value="Chromosome"/>
</dbReference>
<protein>
    <recommendedName>
        <fullName evidence="3">Motility protein</fullName>
    </recommendedName>
</protein>
<sequence>MSDIAATAVAMKQAQTVQTAQMLMVKKQHEMEMSMISMLTEAVENTPAPAPAGMGANVDKRA</sequence>
<dbReference type="Pfam" id="PF14070">
    <property type="entry name" value="YjfB_motility"/>
    <property type="match status" value="1"/>
</dbReference>
<gene>
    <name evidence="1" type="ordered locus">KKY_2989</name>
</gene>